<evidence type="ECO:0000256" key="3">
    <source>
        <dbReference type="ARBA" id="ARBA00022475"/>
    </source>
</evidence>
<dbReference type="PROSITE" id="PS00211">
    <property type="entry name" value="ABC_TRANSPORTER_1"/>
    <property type="match status" value="1"/>
</dbReference>
<keyword evidence="3" id="KW-1003">Cell membrane</keyword>
<dbReference type="SUPFAM" id="SSF52540">
    <property type="entry name" value="P-loop containing nucleoside triphosphate hydrolases"/>
    <property type="match status" value="1"/>
</dbReference>
<reference evidence="10 11" key="1">
    <citation type="submission" date="2018-06" db="EMBL/GenBank/DDBJ databases">
        <title>Genomic Encyclopedia of Archaeal and Bacterial Type Strains, Phase II (KMG-II): from individual species to whole genera.</title>
        <authorList>
            <person name="Goeker M."/>
        </authorList>
    </citation>
    <scope>NUCLEOTIDE SEQUENCE [LARGE SCALE GENOMIC DNA]</scope>
    <source>
        <strain evidence="10 11">ATCC BAA-1881</strain>
    </source>
</reference>
<keyword evidence="11" id="KW-1185">Reference proteome</keyword>
<dbReference type="EMBL" id="QKUF01000048">
    <property type="protein sequence ID" value="PZW19358.1"/>
    <property type="molecule type" value="Genomic_DNA"/>
</dbReference>
<evidence type="ECO:0000256" key="7">
    <source>
        <dbReference type="ARBA" id="ARBA00022989"/>
    </source>
</evidence>
<dbReference type="InterPro" id="IPR017871">
    <property type="entry name" value="ABC_transporter-like_CS"/>
</dbReference>
<dbReference type="InterPro" id="IPR003593">
    <property type="entry name" value="AAA+_ATPase"/>
</dbReference>
<evidence type="ECO:0000256" key="8">
    <source>
        <dbReference type="ARBA" id="ARBA00023136"/>
    </source>
</evidence>
<comment type="subcellular location">
    <subcellularLocation>
        <location evidence="1">Cell membrane</location>
        <topology evidence="1">Multi-pass membrane protein</topology>
    </subcellularLocation>
</comment>
<evidence type="ECO:0000256" key="4">
    <source>
        <dbReference type="ARBA" id="ARBA00022692"/>
    </source>
</evidence>
<evidence type="ECO:0000256" key="2">
    <source>
        <dbReference type="ARBA" id="ARBA00022448"/>
    </source>
</evidence>
<dbReference type="GO" id="GO:0016887">
    <property type="term" value="F:ATP hydrolysis activity"/>
    <property type="evidence" value="ECO:0007669"/>
    <property type="project" value="InterPro"/>
</dbReference>
<keyword evidence="7" id="KW-1133">Transmembrane helix</keyword>
<evidence type="ECO:0000259" key="9">
    <source>
        <dbReference type="PROSITE" id="PS50893"/>
    </source>
</evidence>
<dbReference type="Gene3D" id="3.40.50.300">
    <property type="entry name" value="P-loop containing nucleotide triphosphate hydrolases"/>
    <property type="match status" value="1"/>
</dbReference>
<comment type="caution">
    <text evidence="10">The sequence shown here is derived from an EMBL/GenBank/DDBJ whole genome shotgun (WGS) entry which is preliminary data.</text>
</comment>
<keyword evidence="6 10" id="KW-0067">ATP-binding</keyword>
<dbReference type="Proteomes" id="UP000248806">
    <property type="component" value="Unassembled WGS sequence"/>
</dbReference>
<evidence type="ECO:0000256" key="6">
    <source>
        <dbReference type="ARBA" id="ARBA00022840"/>
    </source>
</evidence>
<dbReference type="AlphaFoldDB" id="A0A326TU19"/>
<protein>
    <submittedName>
        <fullName evidence="10">ATP-binding cassette subfamily B protein</fullName>
    </submittedName>
</protein>
<keyword evidence="8" id="KW-0472">Membrane</keyword>
<organism evidence="10 11">
    <name type="scientific">Thermosporothrix hazakensis</name>
    <dbReference type="NCBI Taxonomy" id="644383"/>
    <lineage>
        <taxon>Bacteria</taxon>
        <taxon>Bacillati</taxon>
        <taxon>Chloroflexota</taxon>
        <taxon>Ktedonobacteria</taxon>
        <taxon>Ktedonobacterales</taxon>
        <taxon>Thermosporotrichaceae</taxon>
        <taxon>Thermosporothrix</taxon>
    </lineage>
</organism>
<evidence type="ECO:0000256" key="1">
    <source>
        <dbReference type="ARBA" id="ARBA00004651"/>
    </source>
</evidence>
<dbReference type="GO" id="GO:0005886">
    <property type="term" value="C:plasma membrane"/>
    <property type="evidence" value="ECO:0007669"/>
    <property type="project" value="UniProtKB-SubCell"/>
</dbReference>
<dbReference type="Pfam" id="PF00005">
    <property type="entry name" value="ABC_tran"/>
    <property type="match status" value="1"/>
</dbReference>
<accession>A0A326TU19</accession>
<keyword evidence="4" id="KW-0812">Transmembrane</keyword>
<dbReference type="InterPro" id="IPR003439">
    <property type="entry name" value="ABC_transporter-like_ATP-bd"/>
</dbReference>
<dbReference type="PANTHER" id="PTHR43394:SF1">
    <property type="entry name" value="ATP-BINDING CASSETTE SUB-FAMILY B MEMBER 10, MITOCHONDRIAL"/>
    <property type="match status" value="1"/>
</dbReference>
<dbReference type="GO" id="GO:0005524">
    <property type="term" value="F:ATP binding"/>
    <property type="evidence" value="ECO:0007669"/>
    <property type="project" value="UniProtKB-KW"/>
</dbReference>
<sequence>MPRSLEIYLQLQAKSQEALQGNEWQAVIGPNSGSLSGGRTFGRFWDILGQECEQDLRTLIEQEEALAPNAIFAELIYLPIRSRTANVATRPSQRRQDLNLTVNANQCVALVGANGAGKTTLVKLLTRLYEPSEGEILIDDIPLQEYNLQDVRRHISAIFQDFVQYASPAYDNIGYRAIEHIENKNRIVSAAEKSEVATEIETLPQGYQTILGRIFEHGQQLSGGQWQKIALARAFVRDAAIVILDEPTASIDAETETKIFDKLKEVTQDVTSLIIAHRFSTVRVADRILVLEDGRLIEDGSHEELLRLQGRYAHLFQLQAAAYQ</sequence>
<keyword evidence="2" id="KW-0813">Transport</keyword>
<proteinExistence type="predicted"/>
<keyword evidence="5" id="KW-0547">Nucleotide-binding</keyword>
<feature type="domain" description="ABC transporter" evidence="9">
    <location>
        <begin position="80"/>
        <end position="318"/>
    </location>
</feature>
<dbReference type="InterPro" id="IPR039421">
    <property type="entry name" value="Type_1_exporter"/>
</dbReference>
<dbReference type="FunFam" id="3.40.50.300:FF:000221">
    <property type="entry name" value="Multidrug ABC transporter ATP-binding protein"/>
    <property type="match status" value="1"/>
</dbReference>
<dbReference type="InterPro" id="IPR027417">
    <property type="entry name" value="P-loop_NTPase"/>
</dbReference>
<dbReference type="PANTHER" id="PTHR43394">
    <property type="entry name" value="ATP-DEPENDENT PERMEASE MDL1, MITOCHONDRIAL"/>
    <property type="match status" value="1"/>
</dbReference>
<dbReference type="GO" id="GO:0015421">
    <property type="term" value="F:ABC-type oligopeptide transporter activity"/>
    <property type="evidence" value="ECO:0007669"/>
    <property type="project" value="TreeGrafter"/>
</dbReference>
<evidence type="ECO:0000256" key="5">
    <source>
        <dbReference type="ARBA" id="ARBA00022741"/>
    </source>
</evidence>
<gene>
    <name evidence="10" type="ORF">EI42_06112</name>
</gene>
<evidence type="ECO:0000313" key="11">
    <source>
        <dbReference type="Proteomes" id="UP000248806"/>
    </source>
</evidence>
<name>A0A326TU19_THEHA</name>
<dbReference type="PROSITE" id="PS50893">
    <property type="entry name" value="ABC_TRANSPORTER_2"/>
    <property type="match status" value="1"/>
</dbReference>
<dbReference type="SMART" id="SM00382">
    <property type="entry name" value="AAA"/>
    <property type="match status" value="1"/>
</dbReference>
<evidence type="ECO:0000313" key="10">
    <source>
        <dbReference type="EMBL" id="PZW19358.1"/>
    </source>
</evidence>